<sequence>MIVALVLGAAVRADGTPSPTLDLRLRHAVDLWRRGRVQMICTTGGPGRHGPPEGAVARDLALSLGVPAAVLLTEMRSTNTVQNLAFARALIPPRASVILVSNRWHLPRALAAARLLGLSATASGPVGRQTPGAAAAAILRETAATPLSLWRAFRWARRSGP</sequence>
<dbReference type="PANTHER" id="PTHR30336">
    <property type="entry name" value="INNER MEMBRANE PROTEIN, PROBABLE PERMEASE"/>
    <property type="match status" value="1"/>
</dbReference>
<accession>A0A0M6XT26</accession>
<evidence type="ECO:0000313" key="2">
    <source>
        <dbReference type="EMBL" id="CTQ33393.1"/>
    </source>
</evidence>
<gene>
    <name evidence="2" type="ORF">JAN5088_02175</name>
</gene>
<keyword evidence="3" id="KW-1185">Reference proteome</keyword>
<dbReference type="OrthoDB" id="9809813at2"/>
<dbReference type="RefSeq" id="WP_055682810.1">
    <property type="nucleotide sequence ID" value="NZ_CXPG01000020.1"/>
</dbReference>
<name>A0A0M6XT26_9RHOB</name>
<dbReference type="PANTHER" id="PTHR30336:SF20">
    <property type="entry name" value="DUF218 DOMAIN-CONTAINING PROTEIN"/>
    <property type="match status" value="1"/>
</dbReference>
<dbReference type="AlphaFoldDB" id="A0A0M6XT26"/>
<dbReference type="Proteomes" id="UP000048908">
    <property type="component" value="Unassembled WGS sequence"/>
</dbReference>
<dbReference type="STRING" id="282197.SAMN04488517_102221"/>
<proteinExistence type="predicted"/>
<dbReference type="Pfam" id="PF02698">
    <property type="entry name" value="DUF218"/>
    <property type="match status" value="1"/>
</dbReference>
<evidence type="ECO:0000313" key="3">
    <source>
        <dbReference type="Proteomes" id="UP000048908"/>
    </source>
</evidence>
<dbReference type="Gene3D" id="3.40.50.620">
    <property type="entry name" value="HUPs"/>
    <property type="match status" value="1"/>
</dbReference>
<reference evidence="2 3" key="1">
    <citation type="submission" date="2015-07" db="EMBL/GenBank/DDBJ databases">
        <authorList>
            <person name="Noorani M."/>
        </authorList>
    </citation>
    <scope>NUCLEOTIDE SEQUENCE [LARGE SCALE GENOMIC DNA]</scope>
    <source>
        <strain evidence="2 3">CECT 5088</strain>
    </source>
</reference>
<dbReference type="InterPro" id="IPR051599">
    <property type="entry name" value="Cell_Envelope_Assoc"/>
</dbReference>
<dbReference type="GO" id="GO:0005886">
    <property type="term" value="C:plasma membrane"/>
    <property type="evidence" value="ECO:0007669"/>
    <property type="project" value="TreeGrafter"/>
</dbReference>
<evidence type="ECO:0000259" key="1">
    <source>
        <dbReference type="Pfam" id="PF02698"/>
    </source>
</evidence>
<feature type="domain" description="DUF218" evidence="1">
    <location>
        <begin position="3"/>
        <end position="141"/>
    </location>
</feature>
<protein>
    <recommendedName>
        <fullName evidence="1">DUF218 domain-containing protein</fullName>
    </recommendedName>
</protein>
<dbReference type="EMBL" id="CXPG01000020">
    <property type="protein sequence ID" value="CTQ33393.1"/>
    <property type="molecule type" value="Genomic_DNA"/>
</dbReference>
<dbReference type="CDD" id="cd06259">
    <property type="entry name" value="YdcF-like"/>
    <property type="match status" value="1"/>
</dbReference>
<dbReference type="InterPro" id="IPR003848">
    <property type="entry name" value="DUF218"/>
</dbReference>
<dbReference type="InterPro" id="IPR014729">
    <property type="entry name" value="Rossmann-like_a/b/a_fold"/>
</dbReference>
<organism evidence="2 3">
    <name type="scientific">Jannaschia rubra</name>
    <dbReference type="NCBI Taxonomy" id="282197"/>
    <lineage>
        <taxon>Bacteria</taxon>
        <taxon>Pseudomonadati</taxon>
        <taxon>Pseudomonadota</taxon>
        <taxon>Alphaproteobacteria</taxon>
        <taxon>Rhodobacterales</taxon>
        <taxon>Roseobacteraceae</taxon>
        <taxon>Jannaschia</taxon>
    </lineage>
</organism>